<dbReference type="PROSITE" id="PS51353">
    <property type="entry name" value="ARSC"/>
    <property type="match status" value="1"/>
</dbReference>
<evidence type="ECO:0000256" key="1">
    <source>
        <dbReference type="ARBA" id="ARBA00007198"/>
    </source>
</evidence>
<dbReference type="InterPro" id="IPR006660">
    <property type="entry name" value="Arsenate_reductase-like"/>
</dbReference>
<dbReference type="CDD" id="cd03035">
    <property type="entry name" value="ArsC_Yffb"/>
    <property type="match status" value="1"/>
</dbReference>
<dbReference type="Pfam" id="PF03960">
    <property type="entry name" value="ArsC"/>
    <property type="match status" value="1"/>
</dbReference>
<evidence type="ECO:0000313" key="3">
    <source>
        <dbReference type="EMBL" id="MBT1446038.1"/>
    </source>
</evidence>
<dbReference type="Proteomes" id="UP001195903">
    <property type="component" value="Unassembled WGS sequence"/>
</dbReference>
<dbReference type="SUPFAM" id="SSF52833">
    <property type="entry name" value="Thioredoxin-like"/>
    <property type="match status" value="1"/>
</dbReference>
<proteinExistence type="inferred from homology"/>
<evidence type="ECO:0000256" key="2">
    <source>
        <dbReference type="PROSITE-ProRule" id="PRU01282"/>
    </source>
</evidence>
<dbReference type="NCBIfam" id="TIGR01617">
    <property type="entry name" value="arsC_related"/>
    <property type="match status" value="1"/>
</dbReference>
<dbReference type="InterPro" id="IPR006504">
    <property type="entry name" value="Tscrpt_reg_Spx/MgsR"/>
</dbReference>
<name>A0ABS5VAI1_9GAMM</name>
<organism evidence="3 4">
    <name type="scientific">Shewanella jiangmenensis</name>
    <dbReference type="NCBI Taxonomy" id="2837387"/>
    <lineage>
        <taxon>Bacteria</taxon>
        <taxon>Pseudomonadati</taxon>
        <taxon>Pseudomonadota</taxon>
        <taxon>Gammaproteobacteria</taxon>
        <taxon>Alteromonadales</taxon>
        <taxon>Shewanellaceae</taxon>
        <taxon>Shewanella</taxon>
    </lineage>
</organism>
<protein>
    <submittedName>
        <fullName evidence="3">ArsC family reductase</fullName>
    </submittedName>
</protein>
<comment type="similarity">
    <text evidence="1 2">Belongs to the ArsC family.</text>
</comment>
<dbReference type="Gene3D" id="3.40.30.10">
    <property type="entry name" value="Glutaredoxin"/>
    <property type="match status" value="1"/>
</dbReference>
<dbReference type="NCBIfam" id="NF008107">
    <property type="entry name" value="PRK10853.1"/>
    <property type="match status" value="1"/>
</dbReference>
<sequence length="128" mass="14231">MPQCGLSVSLGVSAVTLYGIKNCDTVKKARNWLDSHGQQVQFHDFRADGLSKDTLSAWVDALGVDTVLNRKSTSFRALDEAQKQNIDRDSAIALMLETPTLIKRPVLEYQGKVYCGFSDKLYTEVFGQ</sequence>
<keyword evidence="4" id="KW-1185">Reference proteome</keyword>
<dbReference type="InterPro" id="IPR036249">
    <property type="entry name" value="Thioredoxin-like_sf"/>
</dbReference>
<accession>A0ABS5VAI1</accession>
<dbReference type="EMBL" id="JAHEPS010000007">
    <property type="protein sequence ID" value="MBT1446038.1"/>
    <property type="molecule type" value="Genomic_DNA"/>
</dbReference>
<reference evidence="3 4" key="1">
    <citation type="submission" date="2021-05" db="EMBL/GenBank/DDBJ databases">
        <title>Shewanella sp. JM162201.</title>
        <authorList>
            <person name="Xu S."/>
            <person name="Li A."/>
        </authorList>
    </citation>
    <scope>NUCLEOTIDE SEQUENCE [LARGE SCALE GENOMIC DNA]</scope>
    <source>
        <strain evidence="3 4">JM162201</strain>
    </source>
</reference>
<evidence type="ECO:0000313" key="4">
    <source>
        <dbReference type="Proteomes" id="UP001195903"/>
    </source>
</evidence>
<comment type="caution">
    <text evidence="3">The sequence shown here is derived from an EMBL/GenBank/DDBJ whole genome shotgun (WGS) entry which is preliminary data.</text>
</comment>
<dbReference type="PANTHER" id="PTHR30041:SF8">
    <property type="entry name" value="PROTEIN YFFB"/>
    <property type="match status" value="1"/>
</dbReference>
<dbReference type="PANTHER" id="PTHR30041">
    <property type="entry name" value="ARSENATE REDUCTASE"/>
    <property type="match status" value="1"/>
</dbReference>
<gene>
    <name evidence="3" type="ORF">KJI95_16200</name>
</gene>